<proteinExistence type="predicted"/>
<evidence type="ECO:0000256" key="1">
    <source>
        <dbReference type="SAM" id="MobiDB-lite"/>
    </source>
</evidence>
<sequence>MATSNTRPLRTMLRRRARLLDPLSLWSARSSWPLRTLGCRRARLLGPWFLQSARSSRTLRCRWPCVFGPRSLRPARRSRSLRSLRSAWPWGCGWPCVLDAGSLRSAGSARPLGSLGCGRPSVFGPGPTAPLRSRRARVLDTGPLRSLLPCLPRPRRTPRRAGRRRHGPPTDNPIRPPLHRKSGSRRIRGIDHPHSNGLILRPGFTCPSRTLVLLRQPAGPSGSPSSSRSGRSPSRTAESFIAAAARLVLHPGITALLPGTRGELLCRIGALGITLTHSGFRANSSRLPRIVPAAGTSLSGVRAARTSLRVVHTVDATLVLGTRSRPGSPEPRGRRVGATVFTARIIRCATELGVSDARAVLAARLSSRATVVGCSSPLDVACSLLTARITLCVRSIRDHGPFVRNWALLATLLINPRAIDVLRIISGSRRSIAGCCGSVSAGGRTEGFD</sequence>
<feature type="region of interest" description="Disordered" evidence="1">
    <location>
        <begin position="147"/>
        <end position="202"/>
    </location>
</feature>
<organism evidence="2 3">
    <name type="scientific">Nocardia ignorata</name>
    <dbReference type="NCBI Taxonomy" id="145285"/>
    <lineage>
        <taxon>Bacteria</taxon>
        <taxon>Bacillati</taxon>
        <taxon>Actinomycetota</taxon>
        <taxon>Actinomycetes</taxon>
        <taxon>Mycobacteriales</taxon>
        <taxon>Nocardiaceae</taxon>
        <taxon>Nocardia</taxon>
    </lineage>
</organism>
<comment type="caution">
    <text evidence="2">The sequence shown here is derived from an EMBL/GenBank/DDBJ whole genome shotgun (WGS) entry which is preliminary data.</text>
</comment>
<feature type="compositionally biased region" description="Basic residues" evidence="1">
    <location>
        <begin position="177"/>
        <end position="187"/>
    </location>
</feature>
<gene>
    <name evidence="2" type="ORF">DFR75_1012142</name>
</gene>
<feature type="region of interest" description="Disordered" evidence="1">
    <location>
        <begin position="214"/>
        <end position="236"/>
    </location>
</feature>
<dbReference type="EMBL" id="SNXK01000001">
    <property type="protein sequence ID" value="TDP43022.1"/>
    <property type="molecule type" value="Genomic_DNA"/>
</dbReference>
<protein>
    <submittedName>
        <fullName evidence="2">Uncharacterized protein</fullName>
    </submittedName>
</protein>
<accession>A0A4R6PWN2</accession>
<dbReference type="Proteomes" id="UP000295087">
    <property type="component" value="Unassembled WGS sequence"/>
</dbReference>
<keyword evidence="3" id="KW-1185">Reference proteome</keyword>
<dbReference type="AlphaFoldDB" id="A0A4R6PWN2"/>
<evidence type="ECO:0000313" key="3">
    <source>
        <dbReference type="Proteomes" id="UP000295087"/>
    </source>
</evidence>
<feature type="compositionally biased region" description="Basic residues" evidence="1">
    <location>
        <begin position="153"/>
        <end position="167"/>
    </location>
</feature>
<reference evidence="2 3" key="1">
    <citation type="submission" date="2019-03" db="EMBL/GenBank/DDBJ databases">
        <title>Genomic Encyclopedia of Type Strains, Phase IV (KMG-IV): sequencing the most valuable type-strain genomes for metagenomic binning, comparative biology and taxonomic classification.</title>
        <authorList>
            <person name="Goeker M."/>
        </authorList>
    </citation>
    <scope>NUCLEOTIDE SEQUENCE [LARGE SCALE GENOMIC DNA]</scope>
    <source>
        <strain evidence="2 3">DSM 44496</strain>
    </source>
</reference>
<evidence type="ECO:0000313" key="2">
    <source>
        <dbReference type="EMBL" id="TDP43022.1"/>
    </source>
</evidence>
<name>A0A4R6PWN2_NOCIG</name>
<feature type="compositionally biased region" description="Low complexity" evidence="1">
    <location>
        <begin position="219"/>
        <end position="235"/>
    </location>
</feature>